<dbReference type="PROSITE" id="PS51740">
    <property type="entry name" value="SPOVT_ABRB"/>
    <property type="match status" value="2"/>
</dbReference>
<feature type="domain" description="SpoVT-AbrB" evidence="8">
    <location>
        <begin position="84"/>
        <end position="127"/>
    </location>
</feature>
<evidence type="ECO:0000256" key="3">
    <source>
        <dbReference type="ARBA" id="ARBA00022737"/>
    </source>
</evidence>
<dbReference type="STRING" id="1409788.NC99_46660"/>
<dbReference type="InterPro" id="IPR020603">
    <property type="entry name" value="MraZ_dom"/>
</dbReference>
<dbReference type="GO" id="GO:0000976">
    <property type="term" value="F:transcription cis-regulatory region binding"/>
    <property type="evidence" value="ECO:0007669"/>
    <property type="project" value="TreeGrafter"/>
</dbReference>
<name>A0A0L8V268_9BACT</name>
<dbReference type="GO" id="GO:0003700">
    <property type="term" value="F:DNA-binding transcription factor activity"/>
    <property type="evidence" value="ECO:0007669"/>
    <property type="project" value="UniProtKB-UniRule"/>
</dbReference>
<dbReference type="CDD" id="cd16320">
    <property type="entry name" value="MraZ_N"/>
    <property type="match status" value="1"/>
</dbReference>
<dbReference type="InterPro" id="IPR035644">
    <property type="entry name" value="MraZ_C"/>
</dbReference>
<dbReference type="GO" id="GO:0005737">
    <property type="term" value="C:cytoplasm"/>
    <property type="evidence" value="ECO:0007669"/>
    <property type="project" value="UniProtKB-UniRule"/>
</dbReference>
<evidence type="ECO:0000256" key="5">
    <source>
        <dbReference type="ARBA" id="ARBA00023125"/>
    </source>
</evidence>
<evidence type="ECO:0000256" key="7">
    <source>
        <dbReference type="HAMAP-Rule" id="MF_01008"/>
    </source>
</evidence>
<sequence>MDFSAEKKATFDEKGRVVLPVDYKNEMGGRIPNGQLAVEIDPFEKCLNVYPLEAWEKRLASFKAKLNRNNPRQSRLLDMIYRNFKIISVPESCRMNFPNNFLEKVNITKDVVFVGVGDRIRLWDATEYDAYLETGGDYGELFSEFFGSEED</sequence>
<evidence type="ECO:0000256" key="2">
    <source>
        <dbReference type="ARBA" id="ARBA00022490"/>
    </source>
</evidence>
<keyword evidence="10" id="KW-1185">Reference proteome</keyword>
<dbReference type="Proteomes" id="UP000036958">
    <property type="component" value="Unassembled WGS sequence"/>
</dbReference>
<keyword evidence="2 7" id="KW-0963">Cytoplasm</keyword>
<dbReference type="InterPro" id="IPR037914">
    <property type="entry name" value="SpoVT-AbrB_sf"/>
</dbReference>
<dbReference type="AlphaFoldDB" id="A0A0L8V268"/>
<evidence type="ECO:0000256" key="1">
    <source>
        <dbReference type="ARBA" id="ARBA00013860"/>
    </source>
</evidence>
<keyword evidence="4 7" id="KW-0805">Transcription regulation</keyword>
<dbReference type="EMBL" id="LGIA01000225">
    <property type="protein sequence ID" value="KOH42499.1"/>
    <property type="molecule type" value="Genomic_DNA"/>
</dbReference>
<evidence type="ECO:0000259" key="8">
    <source>
        <dbReference type="PROSITE" id="PS51740"/>
    </source>
</evidence>
<dbReference type="InterPro" id="IPR035642">
    <property type="entry name" value="MraZ_N"/>
</dbReference>
<dbReference type="CDD" id="cd16321">
    <property type="entry name" value="MraZ_C"/>
    <property type="match status" value="1"/>
</dbReference>
<dbReference type="InterPro" id="IPR038619">
    <property type="entry name" value="MraZ_sf"/>
</dbReference>
<dbReference type="HAMAP" id="MF_01008">
    <property type="entry name" value="MraZ"/>
    <property type="match status" value="1"/>
</dbReference>
<protein>
    <recommendedName>
        <fullName evidence="1 7">Transcriptional regulator MraZ</fullName>
    </recommendedName>
</protein>
<evidence type="ECO:0000256" key="4">
    <source>
        <dbReference type="ARBA" id="ARBA00023015"/>
    </source>
</evidence>
<comment type="similarity">
    <text evidence="7">Belongs to the MraZ family.</text>
</comment>
<reference evidence="10" key="1">
    <citation type="submission" date="2015-07" db="EMBL/GenBank/DDBJ databases">
        <title>Genome sequencing of Sunxiuqinia dokdonensis strain SK.</title>
        <authorList>
            <person name="Ahn S."/>
            <person name="Kim B.-C."/>
        </authorList>
    </citation>
    <scope>NUCLEOTIDE SEQUENCE [LARGE SCALE GENOMIC DNA]</scope>
    <source>
        <strain evidence="10">SK</strain>
    </source>
</reference>
<feature type="domain" description="SpoVT-AbrB" evidence="8">
    <location>
        <begin position="6"/>
        <end position="54"/>
    </location>
</feature>
<dbReference type="Pfam" id="PF02381">
    <property type="entry name" value="MraZ"/>
    <property type="match status" value="2"/>
</dbReference>
<evidence type="ECO:0000313" key="9">
    <source>
        <dbReference type="EMBL" id="KOH42499.1"/>
    </source>
</evidence>
<dbReference type="PANTHER" id="PTHR34701:SF1">
    <property type="entry name" value="TRANSCRIPTIONAL REGULATOR MRAZ"/>
    <property type="match status" value="1"/>
</dbReference>
<dbReference type="InterPro" id="IPR003444">
    <property type="entry name" value="MraZ"/>
</dbReference>
<dbReference type="PANTHER" id="PTHR34701">
    <property type="entry name" value="TRANSCRIPTIONAL REGULATOR MRAZ"/>
    <property type="match status" value="1"/>
</dbReference>
<organism evidence="9 10">
    <name type="scientific">Sunxiuqinia dokdonensis</name>
    <dbReference type="NCBI Taxonomy" id="1409788"/>
    <lineage>
        <taxon>Bacteria</taxon>
        <taxon>Pseudomonadati</taxon>
        <taxon>Bacteroidota</taxon>
        <taxon>Bacteroidia</taxon>
        <taxon>Marinilabiliales</taxon>
        <taxon>Prolixibacteraceae</taxon>
        <taxon>Sunxiuqinia</taxon>
    </lineage>
</organism>
<accession>A0A0L8V268</accession>
<dbReference type="SUPFAM" id="SSF89447">
    <property type="entry name" value="AbrB/MazE/MraZ-like"/>
    <property type="match status" value="1"/>
</dbReference>
<keyword evidence="5 7" id="KW-0238">DNA-binding</keyword>
<dbReference type="InterPro" id="IPR007159">
    <property type="entry name" value="SpoVT-AbrB_dom"/>
</dbReference>
<proteinExistence type="inferred from homology"/>
<dbReference type="RefSeq" id="WP_053189047.1">
    <property type="nucleotide sequence ID" value="NZ_LGIA01000225.1"/>
</dbReference>
<evidence type="ECO:0000256" key="6">
    <source>
        <dbReference type="ARBA" id="ARBA00023163"/>
    </source>
</evidence>
<dbReference type="GO" id="GO:0009295">
    <property type="term" value="C:nucleoid"/>
    <property type="evidence" value="ECO:0007669"/>
    <property type="project" value="UniProtKB-SubCell"/>
</dbReference>
<evidence type="ECO:0000313" key="10">
    <source>
        <dbReference type="Proteomes" id="UP000036958"/>
    </source>
</evidence>
<gene>
    <name evidence="7" type="primary">mraZ</name>
    <name evidence="9" type="ORF">NC99_46660</name>
</gene>
<dbReference type="Gene3D" id="3.40.1550.20">
    <property type="entry name" value="Transcriptional regulator MraZ domain"/>
    <property type="match status" value="1"/>
</dbReference>
<comment type="subcellular location">
    <subcellularLocation>
        <location evidence="7">Cytoplasm</location>
        <location evidence="7">Nucleoid</location>
    </subcellularLocation>
</comment>
<keyword evidence="3" id="KW-0677">Repeat</keyword>
<comment type="subunit">
    <text evidence="7">Forms oligomers.</text>
</comment>
<comment type="caution">
    <text evidence="9">The sequence shown here is derived from an EMBL/GenBank/DDBJ whole genome shotgun (WGS) entry which is preliminary data.</text>
</comment>
<keyword evidence="6 7" id="KW-0804">Transcription</keyword>
<dbReference type="OrthoDB" id="9807753at2"/>
<dbReference type="GO" id="GO:2000143">
    <property type="term" value="P:negative regulation of DNA-templated transcription initiation"/>
    <property type="evidence" value="ECO:0007669"/>
    <property type="project" value="TreeGrafter"/>
</dbReference>